<dbReference type="Proteomes" id="UP001365128">
    <property type="component" value="Unassembled WGS sequence"/>
</dbReference>
<reference evidence="4 5" key="1">
    <citation type="submission" date="2024-04" db="EMBL/GenBank/DDBJ databases">
        <title>Phyllosticta paracitricarpa is synonymous to the EU quarantine fungus P. citricarpa based on phylogenomic analyses.</title>
        <authorList>
            <consortium name="Lawrence Berkeley National Laboratory"/>
            <person name="Van Ingen-Buijs V.A."/>
            <person name="Van Westerhoven A.C."/>
            <person name="Haridas S."/>
            <person name="Skiadas P."/>
            <person name="Martin F."/>
            <person name="Groenewald J.Z."/>
            <person name="Crous P.W."/>
            <person name="Seidl M.F."/>
        </authorList>
    </citation>
    <scope>NUCLEOTIDE SEQUENCE [LARGE SCALE GENOMIC DNA]</scope>
    <source>
        <strain evidence="4 5">CBS 122670</strain>
    </source>
</reference>
<feature type="signal peptide" evidence="3">
    <location>
        <begin position="1"/>
        <end position="27"/>
    </location>
</feature>
<feature type="transmembrane region" description="Helical" evidence="2">
    <location>
        <begin position="621"/>
        <end position="642"/>
    </location>
</feature>
<keyword evidence="2" id="KW-1133">Transmembrane helix</keyword>
<evidence type="ECO:0000256" key="2">
    <source>
        <dbReference type="SAM" id="Phobius"/>
    </source>
</evidence>
<dbReference type="Pfam" id="PF14269">
    <property type="entry name" value="Arylsulfotran_2"/>
    <property type="match status" value="1"/>
</dbReference>
<dbReference type="InterPro" id="IPR053143">
    <property type="entry name" value="Arylsulfate_ST"/>
</dbReference>
<keyword evidence="5" id="KW-1185">Reference proteome</keyword>
<evidence type="ECO:0000256" key="3">
    <source>
        <dbReference type="SAM" id="SignalP"/>
    </source>
</evidence>
<evidence type="ECO:0000256" key="1">
    <source>
        <dbReference type="SAM" id="MobiDB-lite"/>
    </source>
</evidence>
<evidence type="ECO:0000313" key="5">
    <source>
        <dbReference type="Proteomes" id="UP001365128"/>
    </source>
</evidence>
<keyword evidence="2" id="KW-0472">Membrane</keyword>
<sequence>MVFNFLHVQSCIFYVVLIFALAGCSSAAGPDNKTAPQSSFYSRPDLNPPALTCEINKDGLSPGTGSIHHLSRGRGTDSLAGYIFISPYGGPQSGPYIYDKKCNLVWSGYAVAGPEKTFNFKPCKYQGQDHLCFFQGMTVQGYARGNDLILDNSYTVVKSVQLSGSGVTAADMHEFNLIEDGKSALITSYKPTKADLSAFGIRQGVGYVMDGIFQDIDVQSGKKNFEWHSLDHVRLRATYVFPNSTDTSGTGMSPGDAWDYFHINSIDKSTSSGDYLISARSVSSIYLISAKDGGIIWTLSAGGDYTDYACTNFNFSSQHDARFVKENDTNIIISLLDNASNGFNTTSSNSAGLIINLDHVAKRASLVQRIPPPDPKLIATSQGNTQVLPNGNVFQGWGNTNTLSEHAPDGTPLLSVSWGDYPVLNYRAYSANWTAKPKTQPALYAFAKNRDAGPTSFYVSWNGATDVAEWRFYGLTSSRGDGDGSGGGGGGGVELGTARKGGFETPFQARDYAAFAYVEAVDAHGKVLGRSEVVKTVSPAPGYAARCDDWACPAATVVERVPEIRGGSRAPGQSKDLGGVRSDGGSGAGDGGQQRKPKSDAMSGPGGKVKRQSGGVAAPSLLGNFVLWMPSLGGVWLVYYCFVRQ</sequence>
<organism evidence="4 5">
    <name type="scientific">Phyllosticta citricarpa</name>
    <dbReference type="NCBI Taxonomy" id="55181"/>
    <lineage>
        <taxon>Eukaryota</taxon>
        <taxon>Fungi</taxon>
        <taxon>Dikarya</taxon>
        <taxon>Ascomycota</taxon>
        <taxon>Pezizomycotina</taxon>
        <taxon>Dothideomycetes</taxon>
        <taxon>Dothideomycetes incertae sedis</taxon>
        <taxon>Botryosphaeriales</taxon>
        <taxon>Phyllostictaceae</taxon>
        <taxon>Phyllosticta</taxon>
    </lineage>
</organism>
<proteinExistence type="predicted"/>
<dbReference type="InterPro" id="IPR039535">
    <property type="entry name" value="ASST-like"/>
</dbReference>
<gene>
    <name evidence="4" type="ORF">IWX46DRAFT_224894</name>
</gene>
<dbReference type="PANTHER" id="PTHR35340">
    <property type="entry name" value="PQQ ENZYME REPEAT PROTEIN-RELATED"/>
    <property type="match status" value="1"/>
</dbReference>
<keyword evidence="3" id="KW-0732">Signal</keyword>
<accession>A0ABR1MQR3</accession>
<feature type="region of interest" description="Disordered" evidence="1">
    <location>
        <begin position="563"/>
        <end position="613"/>
    </location>
</feature>
<dbReference type="EMBL" id="JBBPDW010000003">
    <property type="protein sequence ID" value="KAK7554673.1"/>
    <property type="molecule type" value="Genomic_DNA"/>
</dbReference>
<dbReference type="PANTHER" id="PTHR35340:SF9">
    <property type="entry name" value="ASST-DOMAIN-CONTAINING PROTEIN"/>
    <property type="match status" value="1"/>
</dbReference>
<evidence type="ECO:0000313" key="4">
    <source>
        <dbReference type="EMBL" id="KAK7554673.1"/>
    </source>
</evidence>
<feature type="chain" id="PRO_5045594223" evidence="3">
    <location>
        <begin position="28"/>
        <end position="645"/>
    </location>
</feature>
<feature type="compositionally biased region" description="Gly residues" evidence="1">
    <location>
        <begin position="581"/>
        <end position="592"/>
    </location>
</feature>
<comment type="caution">
    <text evidence="4">The sequence shown here is derived from an EMBL/GenBank/DDBJ whole genome shotgun (WGS) entry which is preliminary data.</text>
</comment>
<name>A0ABR1MQR3_9PEZI</name>
<keyword evidence="2" id="KW-0812">Transmembrane</keyword>
<protein>
    <submittedName>
        <fullName evidence="4">ASST-domain-containing protein</fullName>
    </submittedName>
</protein>